<evidence type="ECO:0000256" key="1">
    <source>
        <dbReference type="SAM" id="MobiDB-lite"/>
    </source>
</evidence>
<organism evidence="2 3">
    <name type="scientific">Vigna mungo</name>
    <name type="common">Black gram</name>
    <name type="synonym">Phaseolus mungo</name>
    <dbReference type="NCBI Taxonomy" id="3915"/>
    <lineage>
        <taxon>Eukaryota</taxon>
        <taxon>Viridiplantae</taxon>
        <taxon>Streptophyta</taxon>
        <taxon>Embryophyta</taxon>
        <taxon>Tracheophyta</taxon>
        <taxon>Spermatophyta</taxon>
        <taxon>Magnoliopsida</taxon>
        <taxon>eudicotyledons</taxon>
        <taxon>Gunneridae</taxon>
        <taxon>Pentapetalae</taxon>
        <taxon>rosids</taxon>
        <taxon>fabids</taxon>
        <taxon>Fabales</taxon>
        <taxon>Fabaceae</taxon>
        <taxon>Papilionoideae</taxon>
        <taxon>50 kb inversion clade</taxon>
        <taxon>NPAAA clade</taxon>
        <taxon>indigoferoid/millettioid clade</taxon>
        <taxon>Phaseoleae</taxon>
        <taxon>Vigna</taxon>
    </lineage>
</organism>
<gene>
    <name evidence="2" type="ORF">V8G54_014659</name>
</gene>
<keyword evidence="3" id="KW-1185">Reference proteome</keyword>
<evidence type="ECO:0000313" key="3">
    <source>
        <dbReference type="Proteomes" id="UP001374535"/>
    </source>
</evidence>
<proteinExistence type="predicted"/>
<dbReference type="AlphaFoldDB" id="A0AAQ3RZN4"/>
<dbReference type="Proteomes" id="UP001374535">
    <property type="component" value="Chromosome 5"/>
</dbReference>
<reference evidence="2 3" key="1">
    <citation type="journal article" date="2023" name="Life. Sci Alliance">
        <title>Evolutionary insights into 3D genome organization and epigenetic landscape of Vigna mungo.</title>
        <authorList>
            <person name="Junaid A."/>
            <person name="Singh B."/>
            <person name="Bhatia S."/>
        </authorList>
    </citation>
    <scope>NUCLEOTIDE SEQUENCE [LARGE SCALE GENOMIC DNA]</scope>
    <source>
        <strain evidence="2">Urdbean</strain>
    </source>
</reference>
<evidence type="ECO:0000313" key="2">
    <source>
        <dbReference type="EMBL" id="WVZ10129.1"/>
    </source>
</evidence>
<name>A0AAQ3RZN4_VIGMU</name>
<protein>
    <submittedName>
        <fullName evidence="2">Uncharacterized protein</fullName>
    </submittedName>
</protein>
<accession>A0AAQ3RZN4</accession>
<feature type="compositionally biased region" description="Low complexity" evidence="1">
    <location>
        <begin position="67"/>
        <end position="77"/>
    </location>
</feature>
<feature type="region of interest" description="Disordered" evidence="1">
    <location>
        <begin position="67"/>
        <end position="87"/>
    </location>
</feature>
<sequence length="172" mass="19551">MKIINTPLKPPHMRRSNAPCVPLVKTPAAKFPRRRPLHRHLLPPQTALHRRLLLPLGAVAEVPTITPHLHPLSTPTPHHLHQHPPAEESTITLLPATETTPDRRRRTRLCRIFRSTTTAHRRQAPAVLRHRGPPFFSLQLLCPPLRCSCFDRKCKKQEKKGYSGNNGADLQI</sequence>
<dbReference type="EMBL" id="CP144696">
    <property type="protein sequence ID" value="WVZ10129.1"/>
    <property type="molecule type" value="Genomic_DNA"/>
</dbReference>